<evidence type="ECO:0000313" key="1">
    <source>
        <dbReference type="EMBL" id="CUX66556.1"/>
    </source>
</evidence>
<dbReference type="EMBL" id="FBWC01000038">
    <property type="protein sequence ID" value="CUX66556.1"/>
    <property type="molecule type" value="Genomic_DNA"/>
</dbReference>
<evidence type="ECO:0000313" key="2">
    <source>
        <dbReference type="Proteomes" id="UP000191897"/>
    </source>
</evidence>
<name>A0A1S7SCF6_AGRTU</name>
<dbReference type="AlphaFoldDB" id="A0A1S7SCF6"/>
<sequence length="100" mass="11330">MDKPYVSNIELYDQLSAPSSFIEANLHSLTLGGRGNGFTRYDLERWQRSLDPVLTRGVGHIIRRILLDGPIHLVLRDIGLNQAIRLVLRSNSSRFVLDVC</sequence>
<dbReference type="Proteomes" id="UP000191897">
    <property type="component" value="Unassembled WGS sequence"/>
</dbReference>
<gene>
    <name evidence="1" type="ORF">AGR4C_pa70047</name>
</gene>
<accession>A0A1S7SCF6</accession>
<proteinExistence type="predicted"/>
<organism evidence="1 2">
    <name type="scientific">Agrobacterium tumefaciens str. Kerr 14</name>
    <dbReference type="NCBI Taxonomy" id="1183424"/>
    <lineage>
        <taxon>Bacteria</taxon>
        <taxon>Pseudomonadati</taxon>
        <taxon>Pseudomonadota</taxon>
        <taxon>Alphaproteobacteria</taxon>
        <taxon>Hyphomicrobiales</taxon>
        <taxon>Rhizobiaceae</taxon>
        <taxon>Rhizobium/Agrobacterium group</taxon>
        <taxon>Agrobacterium</taxon>
        <taxon>Agrobacterium tumefaciens complex</taxon>
    </lineage>
</organism>
<protein>
    <submittedName>
        <fullName evidence="1">Uncharacterized protein</fullName>
    </submittedName>
</protein>
<reference evidence="1 2" key="1">
    <citation type="submission" date="2016-01" db="EMBL/GenBank/DDBJ databases">
        <authorList>
            <person name="Oliw E.H."/>
        </authorList>
    </citation>
    <scope>NUCLEOTIDE SEQUENCE [LARGE SCALE GENOMIC DNA]</scope>
    <source>
        <strain evidence="1 2">Kerr 14</strain>
    </source>
</reference>